<dbReference type="InterPro" id="IPR038740">
    <property type="entry name" value="BioF2-like_GNAT_dom"/>
</dbReference>
<dbReference type="GO" id="GO:0071555">
    <property type="term" value="P:cell wall organization"/>
    <property type="evidence" value="ECO:0007669"/>
    <property type="project" value="UniProtKB-KW"/>
</dbReference>
<dbReference type="InterPro" id="IPR016181">
    <property type="entry name" value="Acyl_CoA_acyltransferase"/>
</dbReference>
<comment type="similarity">
    <text evidence="1">Belongs to the FemABX family.</text>
</comment>
<evidence type="ECO:0000313" key="8">
    <source>
        <dbReference type="EMBL" id="OGC55257.1"/>
    </source>
</evidence>
<evidence type="ECO:0000256" key="4">
    <source>
        <dbReference type="ARBA" id="ARBA00022984"/>
    </source>
</evidence>
<dbReference type="GO" id="GO:0009252">
    <property type="term" value="P:peptidoglycan biosynthetic process"/>
    <property type="evidence" value="ECO:0007669"/>
    <property type="project" value="UniProtKB-KW"/>
</dbReference>
<gene>
    <name evidence="8" type="ORF">A3A78_04760</name>
</gene>
<dbReference type="InterPro" id="IPR050644">
    <property type="entry name" value="PG_Glycine_Bridge_Synth"/>
</dbReference>
<dbReference type="Gene3D" id="3.40.630.30">
    <property type="match status" value="1"/>
</dbReference>
<dbReference type="EMBL" id="MEVI01000003">
    <property type="protein sequence ID" value="OGC55257.1"/>
    <property type="molecule type" value="Genomic_DNA"/>
</dbReference>
<evidence type="ECO:0000256" key="6">
    <source>
        <dbReference type="ARBA" id="ARBA00023316"/>
    </source>
</evidence>
<dbReference type="GO" id="GO:0016755">
    <property type="term" value="F:aminoacyltransferase activity"/>
    <property type="evidence" value="ECO:0007669"/>
    <property type="project" value="InterPro"/>
</dbReference>
<sequence length="314" mass="36602">MTERSRHIVQSQEWGEIKTKYGTKAAKAGSVQFTKHRIPFTSYFYGYSPKVNPKEINFKILEEILLKENVIAINFDCPNVTTDEEDFKENEDILKKACTPSKRNTFSKYNILFDIIPTEDVLLSNMHPKTRYNIKYAEKNGIKVREGGDKDITLFNKLQNETAKRQKFYIHPDRYYGLIWEVLSKKGMAKLLVAEYQGKPVSCWMLFLYKGVLYYPYGAWSGEHQNLFPNNLLCFEAIKQGKKEGCKTFDMWGASKDPENKNDPWYGFTKFKLGFGGKHVEYINSYDFVLNQPLYQSFNLINGVRWAVLKMLKG</sequence>
<dbReference type="AlphaFoldDB" id="A0A1F4VDM4"/>
<dbReference type="InterPro" id="IPR003447">
    <property type="entry name" value="FEMABX"/>
</dbReference>
<evidence type="ECO:0000313" key="9">
    <source>
        <dbReference type="Proteomes" id="UP000176504"/>
    </source>
</evidence>
<feature type="domain" description="BioF2-like acetyltransferase" evidence="7">
    <location>
        <begin position="129"/>
        <end position="254"/>
    </location>
</feature>
<reference evidence="8 9" key="1">
    <citation type="journal article" date="2016" name="Nat. Commun.">
        <title>Thousands of microbial genomes shed light on interconnected biogeochemical processes in an aquifer system.</title>
        <authorList>
            <person name="Anantharaman K."/>
            <person name="Brown C.T."/>
            <person name="Hug L.A."/>
            <person name="Sharon I."/>
            <person name="Castelle C.J."/>
            <person name="Probst A.J."/>
            <person name="Thomas B.C."/>
            <person name="Singh A."/>
            <person name="Wilkins M.J."/>
            <person name="Karaoz U."/>
            <person name="Brodie E.L."/>
            <person name="Williams K.H."/>
            <person name="Hubbard S.S."/>
            <person name="Banfield J.F."/>
        </authorList>
    </citation>
    <scope>NUCLEOTIDE SEQUENCE [LARGE SCALE GENOMIC DNA]</scope>
</reference>
<keyword evidence="5" id="KW-0012">Acyltransferase</keyword>
<evidence type="ECO:0000256" key="5">
    <source>
        <dbReference type="ARBA" id="ARBA00023315"/>
    </source>
</evidence>
<dbReference type="PANTHER" id="PTHR36174">
    <property type="entry name" value="LIPID II:GLYCINE GLYCYLTRANSFERASE"/>
    <property type="match status" value="1"/>
</dbReference>
<evidence type="ECO:0000256" key="3">
    <source>
        <dbReference type="ARBA" id="ARBA00022960"/>
    </source>
</evidence>
<evidence type="ECO:0000256" key="1">
    <source>
        <dbReference type="ARBA" id="ARBA00009943"/>
    </source>
</evidence>
<name>A0A1F4VDM4_UNCKA</name>
<dbReference type="Pfam" id="PF13480">
    <property type="entry name" value="Acetyltransf_6"/>
    <property type="match status" value="1"/>
</dbReference>
<accession>A0A1F4VDM4</accession>
<dbReference type="GO" id="GO:0008360">
    <property type="term" value="P:regulation of cell shape"/>
    <property type="evidence" value="ECO:0007669"/>
    <property type="project" value="UniProtKB-KW"/>
</dbReference>
<protein>
    <recommendedName>
        <fullName evidence="7">BioF2-like acetyltransferase domain-containing protein</fullName>
    </recommendedName>
</protein>
<dbReference type="SUPFAM" id="SSF55729">
    <property type="entry name" value="Acyl-CoA N-acyltransferases (Nat)"/>
    <property type="match status" value="1"/>
</dbReference>
<keyword evidence="6" id="KW-0961">Cell wall biogenesis/degradation</keyword>
<evidence type="ECO:0000259" key="7">
    <source>
        <dbReference type="Pfam" id="PF13480"/>
    </source>
</evidence>
<dbReference type="PROSITE" id="PS51191">
    <property type="entry name" value="FEMABX"/>
    <property type="match status" value="1"/>
</dbReference>
<dbReference type="Proteomes" id="UP000176504">
    <property type="component" value="Unassembled WGS sequence"/>
</dbReference>
<organism evidence="8 9">
    <name type="scientific">candidate division WWE3 bacterium RIFCSPLOWO2_01_FULL_41_18</name>
    <dbReference type="NCBI Taxonomy" id="1802625"/>
    <lineage>
        <taxon>Bacteria</taxon>
        <taxon>Katanobacteria</taxon>
    </lineage>
</organism>
<keyword evidence="2" id="KW-0808">Transferase</keyword>
<proteinExistence type="inferred from homology"/>
<keyword evidence="3" id="KW-0133">Cell shape</keyword>
<comment type="caution">
    <text evidence="8">The sequence shown here is derived from an EMBL/GenBank/DDBJ whole genome shotgun (WGS) entry which is preliminary data.</text>
</comment>
<dbReference type="PANTHER" id="PTHR36174:SF1">
    <property type="entry name" value="LIPID II:GLYCINE GLYCYLTRANSFERASE"/>
    <property type="match status" value="1"/>
</dbReference>
<keyword evidence="4" id="KW-0573">Peptidoglycan synthesis</keyword>
<evidence type="ECO:0000256" key="2">
    <source>
        <dbReference type="ARBA" id="ARBA00022679"/>
    </source>
</evidence>